<reference evidence="1" key="2">
    <citation type="journal article" date="2015" name="Fish Shellfish Immunol.">
        <title>Early steps in the European eel (Anguilla anguilla)-Vibrio vulnificus interaction in the gills: Role of the RtxA13 toxin.</title>
        <authorList>
            <person name="Callol A."/>
            <person name="Pajuelo D."/>
            <person name="Ebbesson L."/>
            <person name="Teles M."/>
            <person name="MacKenzie S."/>
            <person name="Amaro C."/>
        </authorList>
    </citation>
    <scope>NUCLEOTIDE SEQUENCE</scope>
</reference>
<dbReference type="EMBL" id="GBXM01051656">
    <property type="protein sequence ID" value="JAH56921.1"/>
    <property type="molecule type" value="Transcribed_RNA"/>
</dbReference>
<dbReference type="AlphaFoldDB" id="A0A0E9TTP7"/>
<name>A0A0E9TTP7_ANGAN</name>
<protein>
    <submittedName>
        <fullName evidence="1">Uncharacterized protein</fullName>
    </submittedName>
</protein>
<reference evidence="1" key="1">
    <citation type="submission" date="2014-11" db="EMBL/GenBank/DDBJ databases">
        <authorList>
            <person name="Amaro Gonzalez C."/>
        </authorList>
    </citation>
    <scope>NUCLEOTIDE SEQUENCE</scope>
</reference>
<accession>A0A0E9TTP7</accession>
<organism evidence="1">
    <name type="scientific">Anguilla anguilla</name>
    <name type="common">European freshwater eel</name>
    <name type="synonym">Muraena anguilla</name>
    <dbReference type="NCBI Taxonomy" id="7936"/>
    <lineage>
        <taxon>Eukaryota</taxon>
        <taxon>Metazoa</taxon>
        <taxon>Chordata</taxon>
        <taxon>Craniata</taxon>
        <taxon>Vertebrata</taxon>
        <taxon>Euteleostomi</taxon>
        <taxon>Actinopterygii</taxon>
        <taxon>Neopterygii</taxon>
        <taxon>Teleostei</taxon>
        <taxon>Anguilliformes</taxon>
        <taxon>Anguillidae</taxon>
        <taxon>Anguilla</taxon>
    </lineage>
</organism>
<evidence type="ECO:0000313" key="1">
    <source>
        <dbReference type="EMBL" id="JAH56921.1"/>
    </source>
</evidence>
<proteinExistence type="predicted"/>
<sequence>MQGHLCDPSHSTCVHLSGRLISRNNFQNTVNRKGSDVGTESTKMCTCNAV</sequence>